<protein>
    <recommendedName>
        <fullName evidence="2">DUF6534 domain-containing protein</fullName>
    </recommendedName>
</protein>
<feature type="transmembrane region" description="Helical" evidence="1">
    <location>
        <begin position="25"/>
        <end position="42"/>
    </location>
</feature>
<organism evidence="3 4">
    <name type="scientific">Gymnopus androsaceus JB14</name>
    <dbReference type="NCBI Taxonomy" id="1447944"/>
    <lineage>
        <taxon>Eukaryota</taxon>
        <taxon>Fungi</taxon>
        <taxon>Dikarya</taxon>
        <taxon>Basidiomycota</taxon>
        <taxon>Agaricomycotina</taxon>
        <taxon>Agaricomycetes</taxon>
        <taxon>Agaricomycetidae</taxon>
        <taxon>Agaricales</taxon>
        <taxon>Marasmiineae</taxon>
        <taxon>Omphalotaceae</taxon>
        <taxon>Gymnopus</taxon>
    </lineage>
</organism>
<keyword evidence="1" id="KW-1133">Transmembrane helix</keyword>
<dbReference type="EMBL" id="ML769990">
    <property type="protein sequence ID" value="KAE9385396.1"/>
    <property type="molecule type" value="Genomic_DNA"/>
</dbReference>
<dbReference type="InterPro" id="IPR045339">
    <property type="entry name" value="DUF6534"/>
</dbReference>
<feature type="transmembrane region" description="Helical" evidence="1">
    <location>
        <begin position="54"/>
        <end position="73"/>
    </location>
</feature>
<accession>A0A6A4GIK3</accession>
<keyword evidence="1" id="KW-0812">Transmembrane</keyword>
<name>A0A6A4GIK3_9AGAR</name>
<gene>
    <name evidence="3" type="ORF">BT96DRAFT_595692</name>
</gene>
<keyword evidence="4" id="KW-1185">Reference proteome</keyword>
<evidence type="ECO:0000313" key="4">
    <source>
        <dbReference type="Proteomes" id="UP000799118"/>
    </source>
</evidence>
<dbReference type="Pfam" id="PF20152">
    <property type="entry name" value="DUF6534"/>
    <property type="match status" value="1"/>
</dbReference>
<feature type="transmembrane region" description="Helical" evidence="1">
    <location>
        <begin position="257"/>
        <end position="277"/>
    </location>
</feature>
<evidence type="ECO:0000256" key="1">
    <source>
        <dbReference type="SAM" id="Phobius"/>
    </source>
</evidence>
<evidence type="ECO:0000313" key="3">
    <source>
        <dbReference type="EMBL" id="KAE9385396.1"/>
    </source>
</evidence>
<reference evidence="3" key="1">
    <citation type="journal article" date="2019" name="Environ. Microbiol.">
        <title>Fungal ecological strategies reflected in gene transcription - a case study of two litter decomposers.</title>
        <authorList>
            <person name="Barbi F."/>
            <person name="Kohler A."/>
            <person name="Barry K."/>
            <person name="Baskaran P."/>
            <person name="Daum C."/>
            <person name="Fauchery L."/>
            <person name="Ihrmark K."/>
            <person name="Kuo A."/>
            <person name="LaButti K."/>
            <person name="Lipzen A."/>
            <person name="Morin E."/>
            <person name="Grigoriev I.V."/>
            <person name="Henrissat B."/>
            <person name="Lindahl B."/>
            <person name="Martin F."/>
        </authorList>
    </citation>
    <scope>NUCLEOTIDE SEQUENCE</scope>
    <source>
        <strain evidence="3">JB14</strain>
    </source>
</reference>
<dbReference type="Proteomes" id="UP000799118">
    <property type="component" value="Unassembled WGS sequence"/>
</dbReference>
<feature type="transmembrane region" description="Helical" evidence="1">
    <location>
        <begin position="126"/>
        <end position="148"/>
    </location>
</feature>
<dbReference type="OrthoDB" id="2907833at2759"/>
<dbReference type="PANTHER" id="PTHR40465">
    <property type="entry name" value="CHROMOSOME 1, WHOLE GENOME SHOTGUN SEQUENCE"/>
    <property type="match status" value="1"/>
</dbReference>
<dbReference type="PANTHER" id="PTHR40465:SF1">
    <property type="entry name" value="DUF6534 DOMAIN-CONTAINING PROTEIN"/>
    <property type="match status" value="1"/>
</dbReference>
<feature type="transmembrane region" description="Helical" evidence="1">
    <location>
        <begin position="215"/>
        <end position="237"/>
    </location>
</feature>
<feature type="transmembrane region" description="Helical" evidence="1">
    <location>
        <begin position="168"/>
        <end position="188"/>
    </location>
</feature>
<evidence type="ECO:0000259" key="2">
    <source>
        <dbReference type="Pfam" id="PF20152"/>
    </source>
</evidence>
<dbReference type="AlphaFoldDB" id="A0A6A4GIK3"/>
<proteinExistence type="predicted"/>
<feature type="transmembrane region" description="Helical" evidence="1">
    <location>
        <begin position="93"/>
        <end position="114"/>
    </location>
</feature>
<feature type="domain" description="DUF6534" evidence="2">
    <location>
        <begin position="174"/>
        <end position="264"/>
    </location>
</feature>
<keyword evidence="1" id="KW-0472">Membrane</keyword>
<sequence>MSGFSAAGHEIEIDIFLGAVVVSNYLSYLTMGIVLSATWTYFSMFPADRWWFKALVILCVSMCICDTIANGFWSYDWAVANYGNTDALDLMHWSVPAEGFLMSTCGLTVQLFYAWRLWVMSLKNNWILPVVVGSLSILGWCIGCWMVHVAAAHKHISDLALLVPVVYIWMGCFVAADFLITGSMIYYLDLRIRMNPEFPSGTSPNWFFHRNLRKLIVRTVECNLLSLFAQSIIVGLFGRKNIGLYYLITDMTLSKVYTFSLLVSCMFPPAFLILLCLA</sequence>